<evidence type="ECO:0000256" key="3">
    <source>
        <dbReference type="ARBA" id="ARBA00023163"/>
    </source>
</evidence>
<feature type="DNA-binding region" description="H-T-H motif" evidence="4">
    <location>
        <begin position="26"/>
        <end position="45"/>
    </location>
</feature>
<dbReference type="InterPro" id="IPR001647">
    <property type="entry name" value="HTH_TetR"/>
</dbReference>
<dbReference type="PROSITE" id="PS50977">
    <property type="entry name" value="HTH_TETR_2"/>
    <property type="match status" value="1"/>
</dbReference>
<dbReference type="SUPFAM" id="SSF46689">
    <property type="entry name" value="Homeodomain-like"/>
    <property type="match status" value="1"/>
</dbReference>
<feature type="domain" description="HTH tetR-type" evidence="5">
    <location>
        <begin position="4"/>
        <end position="63"/>
    </location>
</feature>
<evidence type="ECO:0000259" key="5">
    <source>
        <dbReference type="PROSITE" id="PS50977"/>
    </source>
</evidence>
<comment type="caution">
    <text evidence="6">The sequence shown here is derived from an EMBL/GenBank/DDBJ whole genome shotgun (WGS) entry which is preliminary data.</text>
</comment>
<organism evidence="6 7">
    <name type="scientific">Actinokineospora xionganensis</name>
    <dbReference type="NCBI Taxonomy" id="2684470"/>
    <lineage>
        <taxon>Bacteria</taxon>
        <taxon>Bacillati</taxon>
        <taxon>Actinomycetota</taxon>
        <taxon>Actinomycetes</taxon>
        <taxon>Pseudonocardiales</taxon>
        <taxon>Pseudonocardiaceae</taxon>
        <taxon>Actinokineospora</taxon>
    </lineage>
</organism>
<keyword evidence="7" id="KW-1185">Reference proteome</keyword>
<name>A0ABR7LCN1_9PSEU</name>
<dbReference type="Gene3D" id="1.10.357.10">
    <property type="entry name" value="Tetracycline Repressor, domain 2"/>
    <property type="match status" value="1"/>
</dbReference>
<dbReference type="PRINTS" id="PR00455">
    <property type="entry name" value="HTHTETR"/>
</dbReference>
<evidence type="ECO:0000313" key="7">
    <source>
        <dbReference type="Proteomes" id="UP000734823"/>
    </source>
</evidence>
<dbReference type="EMBL" id="JABVED010000016">
    <property type="protein sequence ID" value="MBC6450450.1"/>
    <property type="molecule type" value="Genomic_DNA"/>
</dbReference>
<evidence type="ECO:0000256" key="2">
    <source>
        <dbReference type="ARBA" id="ARBA00023125"/>
    </source>
</evidence>
<keyword evidence="1" id="KW-0805">Transcription regulation</keyword>
<proteinExistence type="predicted"/>
<dbReference type="PANTHER" id="PTHR30055:SF234">
    <property type="entry name" value="HTH-TYPE TRANSCRIPTIONAL REGULATOR BETI"/>
    <property type="match status" value="1"/>
</dbReference>
<keyword evidence="2 4" id="KW-0238">DNA-binding</keyword>
<dbReference type="Proteomes" id="UP000734823">
    <property type="component" value="Unassembled WGS sequence"/>
</dbReference>
<dbReference type="InterPro" id="IPR009057">
    <property type="entry name" value="Homeodomain-like_sf"/>
</dbReference>
<dbReference type="Pfam" id="PF00440">
    <property type="entry name" value="TetR_N"/>
    <property type="match status" value="1"/>
</dbReference>
<evidence type="ECO:0000313" key="6">
    <source>
        <dbReference type="EMBL" id="MBC6450450.1"/>
    </source>
</evidence>
<evidence type="ECO:0000256" key="1">
    <source>
        <dbReference type="ARBA" id="ARBA00023015"/>
    </source>
</evidence>
<sequence length="193" mass="21121">MTPDDRRKAIVKAVIPLLIEHGQAVTTKQIAEAAGIAEGTIFRAFPDKCALMVAAAEETMNPQDRAQTFAAALEGANDLHDKVRRITAHLLERFRKTMAVMIAVRGVLMSGDRPSDGPPKFIVEANRSLHTALTEMFAEHRDELSVAPETAAVALRSLVFGSRHPGMDFDEITPDEIAFVLLHGVTKEGEHRC</sequence>
<reference evidence="6 7" key="1">
    <citation type="submission" date="2020-06" db="EMBL/GenBank/DDBJ databases">
        <title>Actinokineospora xiongansis sp. nov., isolated from soil of Baiyangdian.</title>
        <authorList>
            <person name="Zhang X."/>
        </authorList>
    </citation>
    <scope>NUCLEOTIDE SEQUENCE [LARGE SCALE GENOMIC DNA]</scope>
    <source>
        <strain evidence="6 7">HBU206404</strain>
    </source>
</reference>
<accession>A0ABR7LCN1</accession>
<keyword evidence="3" id="KW-0804">Transcription</keyword>
<dbReference type="InterPro" id="IPR050109">
    <property type="entry name" value="HTH-type_TetR-like_transc_reg"/>
</dbReference>
<dbReference type="PANTHER" id="PTHR30055">
    <property type="entry name" value="HTH-TYPE TRANSCRIPTIONAL REGULATOR RUTR"/>
    <property type="match status" value="1"/>
</dbReference>
<protein>
    <submittedName>
        <fullName evidence="6">TetR/AcrR family transcriptional regulator</fullName>
    </submittedName>
</protein>
<evidence type="ECO:0000256" key="4">
    <source>
        <dbReference type="PROSITE-ProRule" id="PRU00335"/>
    </source>
</evidence>
<gene>
    <name evidence="6" type="ORF">GPZ80_25140</name>
</gene>